<dbReference type="Pfam" id="PF13442">
    <property type="entry name" value="Cytochrome_CBB3"/>
    <property type="match status" value="2"/>
</dbReference>
<dbReference type="PANTHER" id="PTHR37823:SF1">
    <property type="entry name" value="CYTOCHROME C-553-LIKE"/>
    <property type="match status" value="1"/>
</dbReference>
<evidence type="ECO:0000313" key="8">
    <source>
        <dbReference type="EMBL" id="MCG7980966.1"/>
    </source>
</evidence>
<protein>
    <submittedName>
        <fullName evidence="8">C-type cytochrome</fullName>
    </submittedName>
</protein>
<proteinExistence type="predicted"/>
<name>A0A9E4TVJ5_9GAMM</name>
<organism evidence="8 9">
    <name type="scientific">Candidatus Thiodiazotropha taylori</name>
    <dbReference type="NCBI Taxonomy" id="2792791"/>
    <lineage>
        <taxon>Bacteria</taxon>
        <taxon>Pseudomonadati</taxon>
        <taxon>Pseudomonadota</taxon>
        <taxon>Gammaproteobacteria</taxon>
        <taxon>Chromatiales</taxon>
        <taxon>Sedimenticolaceae</taxon>
        <taxon>Candidatus Thiodiazotropha</taxon>
    </lineage>
</organism>
<evidence type="ECO:0000313" key="9">
    <source>
        <dbReference type="Proteomes" id="UP000886674"/>
    </source>
</evidence>
<dbReference type="PROSITE" id="PS51007">
    <property type="entry name" value="CYTC"/>
    <property type="match status" value="2"/>
</dbReference>
<dbReference type="SUPFAM" id="SSF46626">
    <property type="entry name" value="Cytochrome c"/>
    <property type="match status" value="2"/>
</dbReference>
<keyword evidence="1" id="KW-0813">Transport</keyword>
<dbReference type="PANTHER" id="PTHR37823">
    <property type="entry name" value="CYTOCHROME C-553-LIKE"/>
    <property type="match status" value="1"/>
</dbReference>
<dbReference type="InterPro" id="IPR051811">
    <property type="entry name" value="Cytochrome_c550/c551-like"/>
</dbReference>
<keyword evidence="3 6" id="KW-0479">Metal-binding</keyword>
<keyword evidence="4" id="KW-0249">Electron transport</keyword>
<dbReference type="InterPro" id="IPR036909">
    <property type="entry name" value="Cyt_c-like_dom_sf"/>
</dbReference>
<dbReference type="PRINTS" id="PR00605">
    <property type="entry name" value="CYTCHROMECIC"/>
</dbReference>
<keyword evidence="5 6" id="KW-0408">Iron</keyword>
<keyword evidence="2 6" id="KW-0349">Heme</keyword>
<gene>
    <name evidence="8" type="ORF">JAY77_22815</name>
</gene>
<dbReference type="Gene3D" id="1.10.760.10">
    <property type="entry name" value="Cytochrome c-like domain"/>
    <property type="match status" value="2"/>
</dbReference>
<dbReference type="GO" id="GO:0005506">
    <property type="term" value="F:iron ion binding"/>
    <property type="evidence" value="ECO:0007669"/>
    <property type="project" value="InterPro"/>
</dbReference>
<evidence type="ECO:0000259" key="7">
    <source>
        <dbReference type="PROSITE" id="PS51007"/>
    </source>
</evidence>
<evidence type="ECO:0000256" key="3">
    <source>
        <dbReference type="ARBA" id="ARBA00022723"/>
    </source>
</evidence>
<evidence type="ECO:0000256" key="5">
    <source>
        <dbReference type="ARBA" id="ARBA00023004"/>
    </source>
</evidence>
<dbReference type="GO" id="GO:0020037">
    <property type="term" value="F:heme binding"/>
    <property type="evidence" value="ECO:0007669"/>
    <property type="project" value="InterPro"/>
</dbReference>
<evidence type="ECO:0000256" key="6">
    <source>
        <dbReference type="PROSITE-ProRule" id="PRU00433"/>
    </source>
</evidence>
<dbReference type="InterPro" id="IPR008168">
    <property type="entry name" value="Cyt_C_IC"/>
</dbReference>
<evidence type="ECO:0000256" key="1">
    <source>
        <dbReference type="ARBA" id="ARBA00022448"/>
    </source>
</evidence>
<comment type="caution">
    <text evidence="8">The sequence shown here is derived from an EMBL/GenBank/DDBJ whole genome shotgun (WGS) entry which is preliminary data.</text>
</comment>
<dbReference type="InterPro" id="IPR009056">
    <property type="entry name" value="Cyt_c-like_dom"/>
</dbReference>
<dbReference type="AlphaFoldDB" id="A0A9E4TVJ5"/>
<dbReference type="GO" id="GO:0009055">
    <property type="term" value="F:electron transfer activity"/>
    <property type="evidence" value="ECO:0007669"/>
    <property type="project" value="InterPro"/>
</dbReference>
<dbReference type="EMBL" id="JAEPCR010000177">
    <property type="protein sequence ID" value="MCG7980966.1"/>
    <property type="molecule type" value="Genomic_DNA"/>
</dbReference>
<reference evidence="8" key="1">
    <citation type="journal article" date="2021" name="Proc. Natl. Acad. Sci. U.S.A.">
        <title>Global biogeography of chemosynthetic symbionts reveals both localized and globally distributed symbiont groups. .</title>
        <authorList>
            <person name="Osvatic J.T."/>
            <person name="Wilkins L.G.E."/>
            <person name="Leibrecht L."/>
            <person name="Leray M."/>
            <person name="Zauner S."/>
            <person name="Polzin J."/>
            <person name="Camacho Y."/>
            <person name="Gros O."/>
            <person name="van Gils J.A."/>
            <person name="Eisen J.A."/>
            <person name="Petersen J.M."/>
            <person name="Yuen B."/>
        </authorList>
    </citation>
    <scope>NUCLEOTIDE SEQUENCE</scope>
    <source>
        <strain evidence="8">MAGclacostrist055</strain>
    </source>
</reference>
<feature type="domain" description="Cytochrome c" evidence="7">
    <location>
        <begin position="217"/>
        <end position="305"/>
    </location>
</feature>
<dbReference type="Proteomes" id="UP000886674">
    <property type="component" value="Unassembled WGS sequence"/>
</dbReference>
<feature type="domain" description="Cytochrome c" evidence="7">
    <location>
        <begin position="12"/>
        <end position="99"/>
    </location>
</feature>
<sequence>MPLPSTTADIERQLEKGRKIYNFYCYFCHGYSGDAETLAARFLTPPPRNFIATDPERLNKQRILDAISNGRPATAMKPFRDVLADDDIEAVTLYVHTAFVVGKQPSTQYHTVENGWYEHDRFRDSFPFATGEIPLDAPDDSLTDKQKMGLQVYLESCISCHDRSHVKDPTVNWEPVATSYPRLGFKTGDSLLPPDEKSGASPFAKHDIAPSVSDLSSVEQLGESLFQQNCAFCHAADGTGKNWIGTFLQPHPRDLTDPKVMATMSSEHLTKVIRDGLANTSMPAWKSVLNDEQIDAVVRYIHRAFHPLPGFLD</sequence>
<accession>A0A9E4TVJ5</accession>
<evidence type="ECO:0000256" key="2">
    <source>
        <dbReference type="ARBA" id="ARBA00022617"/>
    </source>
</evidence>
<evidence type="ECO:0000256" key="4">
    <source>
        <dbReference type="ARBA" id="ARBA00022982"/>
    </source>
</evidence>